<keyword evidence="1 2" id="KW-0597">Phosphoprotein</keyword>
<dbReference type="GO" id="GO:0000160">
    <property type="term" value="P:phosphorelay signal transduction system"/>
    <property type="evidence" value="ECO:0007669"/>
    <property type="project" value="InterPro"/>
</dbReference>
<sequence>MKCLIVEDDHPSSLIMGKMISRYGSFDAVVNGTEAIERFRIAHESGSPYDLILMDIMMPETDGLRSALAIREIEAHRNISLTDRVKVIMTTALDDPRTVMKALYESDANSYLVKPIRLQKLEDELRALNLIS</sequence>
<dbReference type="InterPro" id="IPR001789">
    <property type="entry name" value="Sig_transdc_resp-reg_receiver"/>
</dbReference>
<evidence type="ECO:0000313" key="4">
    <source>
        <dbReference type="EMBL" id="KIH77230.1"/>
    </source>
</evidence>
<evidence type="ECO:0000313" key="5">
    <source>
        <dbReference type="Proteomes" id="UP000035068"/>
    </source>
</evidence>
<dbReference type="AlphaFoldDB" id="A0A0C2HQR5"/>
<dbReference type="SMART" id="SM00448">
    <property type="entry name" value="REC"/>
    <property type="match status" value="1"/>
</dbReference>
<dbReference type="CDD" id="cd17546">
    <property type="entry name" value="REC_hyHK_CKI1_RcsC-like"/>
    <property type="match status" value="1"/>
</dbReference>
<dbReference type="RefSeq" id="WP_040094992.1">
    <property type="nucleotide sequence ID" value="NZ_JWJD01000001.1"/>
</dbReference>
<gene>
    <name evidence="4" type="ORF">GFER_00170</name>
</gene>
<dbReference type="EMBL" id="JWJD01000001">
    <property type="protein sequence ID" value="KIH77230.1"/>
    <property type="molecule type" value="Genomic_DNA"/>
</dbReference>
<dbReference type="SUPFAM" id="SSF52172">
    <property type="entry name" value="CheY-like"/>
    <property type="match status" value="1"/>
</dbReference>
<comment type="caution">
    <text evidence="4">The sequence shown here is derived from an EMBL/GenBank/DDBJ whole genome shotgun (WGS) entry which is preliminary data.</text>
</comment>
<protein>
    <recommendedName>
        <fullName evidence="3">Response regulatory domain-containing protein</fullName>
    </recommendedName>
</protein>
<name>A0A0C2HQR5_9BACT</name>
<dbReference type="PROSITE" id="PS50110">
    <property type="entry name" value="RESPONSE_REGULATORY"/>
    <property type="match status" value="1"/>
</dbReference>
<evidence type="ECO:0000256" key="1">
    <source>
        <dbReference type="ARBA" id="ARBA00022553"/>
    </source>
</evidence>
<dbReference type="Pfam" id="PF00072">
    <property type="entry name" value="Response_reg"/>
    <property type="match status" value="1"/>
</dbReference>
<proteinExistence type="predicted"/>
<dbReference type="Proteomes" id="UP000035068">
    <property type="component" value="Unassembled WGS sequence"/>
</dbReference>
<dbReference type="PANTHER" id="PTHR43719:SF28">
    <property type="entry name" value="PEROXIDE STRESS-ACTIVATED HISTIDINE KINASE MAK1-RELATED"/>
    <property type="match status" value="1"/>
</dbReference>
<dbReference type="PANTHER" id="PTHR43719">
    <property type="entry name" value="TWO-COMPONENT HISTIDINE KINASE"/>
    <property type="match status" value="1"/>
</dbReference>
<keyword evidence="5" id="KW-1185">Reference proteome</keyword>
<dbReference type="InterPro" id="IPR050956">
    <property type="entry name" value="2C_system_His_kinase"/>
</dbReference>
<dbReference type="InterPro" id="IPR011006">
    <property type="entry name" value="CheY-like_superfamily"/>
</dbReference>
<evidence type="ECO:0000259" key="3">
    <source>
        <dbReference type="PROSITE" id="PS50110"/>
    </source>
</evidence>
<accession>A0A0C2HQR5</accession>
<dbReference type="Gene3D" id="3.40.50.2300">
    <property type="match status" value="1"/>
</dbReference>
<reference evidence="4 5" key="1">
    <citation type="submission" date="2014-12" db="EMBL/GenBank/DDBJ databases">
        <title>Genomes of Geoalkalibacter ferrihydriticus and Geoalkalibacter subterraneus, two haloalkaliphilic metal-reducing members of the Geobacteraceae.</title>
        <authorList>
            <person name="Badalamenti J.P."/>
            <person name="Torres C.I."/>
            <person name="Krajmalnik-Brown R."/>
            <person name="Bond D.R."/>
        </authorList>
    </citation>
    <scope>NUCLEOTIDE SEQUENCE [LARGE SCALE GENOMIC DNA]</scope>
    <source>
        <strain evidence="4 5">DSM 17813</strain>
    </source>
</reference>
<feature type="domain" description="Response regulatory" evidence="3">
    <location>
        <begin position="2"/>
        <end position="129"/>
    </location>
</feature>
<evidence type="ECO:0000256" key="2">
    <source>
        <dbReference type="PROSITE-ProRule" id="PRU00169"/>
    </source>
</evidence>
<feature type="modified residue" description="4-aspartylphosphate" evidence="2">
    <location>
        <position position="55"/>
    </location>
</feature>
<organism evidence="4 5">
    <name type="scientific">Geoalkalibacter ferrihydriticus DSM 17813</name>
    <dbReference type="NCBI Taxonomy" id="1121915"/>
    <lineage>
        <taxon>Bacteria</taxon>
        <taxon>Pseudomonadati</taxon>
        <taxon>Thermodesulfobacteriota</taxon>
        <taxon>Desulfuromonadia</taxon>
        <taxon>Desulfuromonadales</taxon>
        <taxon>Geoalkalibacteraceae</taxon>
        <taxon>Geoalkalibacter</taxon>
    </lineage>
</organism>